<proteinExistence type="predicted"/>
<name>X1VBK7_9ZZZZ</name>
<comment type="caution">
    <text evidence="1">The sequence shown here is derived from an EMBL/GenBank/DDBJ whole genome shotgun (WGS) entry which is preliminary data.</text>
</comment>
<dbReference type="AlphaFoldDB" id="X1VBK7"/>
<evidence type="ECO:0000313" key="1">
    <source>
        <dbReference type="EMBL" id="GAJ14437.1"/>
    </source>
</evidence>
<feature type="non-terminal residue" evidence="1">
    <location>
        <position position="97"/>
    </location>
</feature>
<organism evidence="1">
    <name type="scientific">marine sediment metagenome</name>
    <dbReference type="NCBI Taxonomy" id="412755"/>
    <lineage>
        <taxon>unclassified sequences</taxon>
        <taxon>metagenomes</taxon>
        <taxon>ecological metagenomes</taxon>
    </lineage>
</organism>
<reference evidence="1" key="1">
    <citation type="journal article" date="2014" name="Front. Microbiol.">
        <title>High frequency of phylogenetically diverse reductive dehalogenase-homologous genes in deep subseafloor sedimentary metagenomes.</title>
        <authorList>
            <person name="Kawai M."/>
            <person name="Futagami T."/>
            <person name="Toyoda A."/>
            <person name="Takaki Y."/>
            <person name="Nishi S."/>
            <person name="Hori S."/>
            <person name="Arai W."/>
            <person name="Tsubouchi T."/>
            <person name="Morono Y."/>
            <person name="Uchiyama I."/>
            <person name="Ito T."/>
            <person name="Fujiyama A."/>
            <person name="Inagaki F."/>
            <person name="Takami H."/>
        </authorList>
    </citation>
    <scope>NUCLEOTIDE SEQUENCE</scope>
    <source>
        <strain evidence="1">Expedition CK06-06</strain>
    </source>
</reference>
<gene>
    <name evidence="1" type="ORF">S12H4_51518</name>
</gene>
<accession>X1VBK7</accession>
<sequence>MAALAILALVSSSVLVVINRCVASVADSALRMQAFEVARENMEKLLASPLVQEGVEFGQSDKYSGIEWQKVVETFYEPVTAEMWVRGVCSAWYIDAE</sequence>
<dbReference type="EMBL" id="BARW01032564">
    <property type="protein sequence ID" value="GAJ14437.1"/>
    <property type="molecule type" value="Genomic_DNA"/>
</dbReference>
<protein>
    <submittedName>
        <fullName evidence="1">Uncharacterized protein</fullName>
    </submittedName>
</protein>